<protein>
    <submittedName>
        <fullName evidence="1">Uncharacterized protein</fullName>
    </submittedName>
</protein>
<name>A0AAP0NU50_9MAGN</name>
<keyword evidence="2" id="KW-1185">Reference proteome</keyword>
<proteinExistence type="predicted"/>
<dbReference type="EMBL" id="JBBNAG010000007">
    <property type="protein sequence ID" value="KAK9118299.1"/>
    <property type="molecule type" value="Genomic_DNA"/>
</dbReference>
<sequence>MSRRRASWFLSGRPHALPIDRPLPASLEPPPLLGRLIRHRRGRAPLLSSSPPRHCAILSQPTPRTRIAAVRATTTTSPSVIALPCPPSLGAAAPRSRVARVFARRAASSHPLAAIRGWSSALYVRAGRPRLCCTPIFSPHRLLSL</sequence>
<dbReference type="AlphaFoldDB" id="A0AAP0NU50"/>
<reference evidence="1 2" key="1">
    <citation type="submission" date="2024-01" db="EMBL/GenBank/DDBJ databases">
        <title>Genome assemblies of Stephania.</title>
        <authorList>
            <person name="Yang L."/>
        </authorList>
    </citation>
    <scope>NUCLEOTIDE SEQUENCE [LARGE SCALE GENOMIC DNA]</scope>
    <source>
        <strain evidence="1">JXDWG</strain>
        <tissue evidence="1">Leaf</tissue>
    </source>
</reference>
<dbReference type="Proteomes" id="UP001419268">
    <property type="component" value="Unassembled WGS sequence"/>
</dbReference>
<evidence type="ECO:0000313" key="1">
    <source>
        <dbReference type="EMBL" id="KAK9118299.1"/>
    </source>
</evidence>
<evidence type="ECO:0000313" key="2">
    <source>
        <dbReference type="Proteomes" id="UP001419268"/>
    </source>
</evidence>
<comment type="caution">
    <text evidence="1">The sequence shown here is derived from an EMBL/GenBank/DDBJ whole genome shotgun (WGS) entry which is preliminary data.</text>
</comment>
<gene>
    <name evidence="1" type="ORF">Scep_016392</name>
</gene>
<organism evidence="1 2">
    <name type="scientific">Stephania cephalantha</name>
    <dbReference type="NCBI Taxonomy" id="152367"/>
    <lineage>
        <taxon>Eukaryota</taxon>
        <taxon>Viridiplantae</taxon>
        <taxon>Streptophyta</taxon>
        <taxon>Embryophyta</taxon>
        <taxon>Tracheophyta</taxon>
        <taxon>Spermatophyta</taxon>
        <taxon>Magnoliopsida</taxon>
        <taxon>Ranunculales</taxon>
        <taxon>Menispermaceae</taxon>
        <taxon>Menispermoideae</taxon>
        <taxon>Cissampelideae</taxon>
        <taxon>Stephania</taxon>
    </lineage>
</organism>
<accession>A0AAP0NU50</accession>